<dbReference type="Proteomes" id="UP000024635">
    <property type="component" value="Unassembled WGS sequence"/>
</dbReference>
<gene>
    <name evidence="1" type="primary">Acey_s0181.g855</name>
    <name evidence="1" type="ORF">Y032_0181g855</name>
</gene>
<protein>
    <submittedName>
        <fullName evidence="1">Uncharacterized protein</fullName>
    </submittedName>
</protein>
<organism evidence="1 2">
    <name type="scientific">Ancylostoma ceylanicum</name>
    <dbReference type="NCBI Taxonomy" id="53326"/>
    <lineage>
        <taxon>Eukaryota</taxon>
        <taxon>Metazoa</taxon>
        <taxon>Ecdysozoa</taxon>
        <taxon>Nematoda</taxon>
        <taxon>Chromadorea</taxon>
        <taxon>Rhabditida</taxon>
        <taxon>Rhabditina</taxon>
        <taxon>Rhabditomorpha</taxon>
        <taxon>Strongyloidea</taxon>
        <taxon>Ancylostomatidae</taxon>
        <taxon>Ancylostomatinae</taxon>
        <taxon>Ancylostoma</taxon>
    </lineage>
</organism>
<accession>A0A016ST33</accession>
<keyword evidence="2" id="KW-1185">Reference proteome</keyword>
<evidence type="ECO:0000313" key="2">
    <source>
        <dbReference type="Proteomes" id="UP000024635"/>
    </source>
</evidence>
<name>A0A016ST33_9BILA</name>
<comment type="caution">
    <text evidence="1">The sequence shown here is derived from an EMBL/GenBank/DDBJ whole genome shotgun (WGS) entry which is preliminary data.</text>
</comment>
<reference evidence="2" key="1">
    <citation type="journal article" date="2015" name="Nat. Genet.">
        <title>The genome and transcriptome of the zoonotic hookworm Ancylostoma ceylanicum identify infection-specific gene families.</title>
        <authorList>
            <person name="Schwarz E.M."/>
            <person name="Hu Y."/>
            <person name="Antoshechkin I."/>
            <person name="Miller M.M."/>
            <person name="Sternberg P.W."/>
            <person name="Aroian R.V."/>
        </authorList>
    </citation>
    <scope>NUCLEOTIDE SEQUENCE</scope>
    <source>
        <strain evidence="2">HY135</strain>
    </source>
</reference>
<dbReference type="EMBL" id="JARK01001517">
    <property type="protein sequence ID" value="EYB93517.1"/>
    <property type="molecule type" value="Genomic_DNA"/>
</dbReference>
<dbReference type="AlphaFoldDB" id="A0A016ST33"/>
<sequence length="89" mass="9798">MYLKCPKMISKPVFRDGDKTCSPNVAAVAGSQHQALAFWSGSAPAPKKRALWPVKNRGFVTSVTFAVYCSNQHGEEVKNLLISSTRETR</sequence>
<evidence type="ECO:0000313" key="1">
    <source>
        <dbReference type="EMBL" id="EYB93517.1"/>
    </source>
</evidence>
<proteinExistence type="predicted"/>